<dbReference type="EMBL" id="CP045226">
    <property type="protein sequence ID" value="QFS43756.1"/>
    <property type="molecule type" value="Genomic_DNA"/>
</dbReference>
<evidence type="ECO:0000313" key="1">
    <source>
        <dbReference type="EMBL" id="QFS43756.1"/>
    </source>
</evidence>
<dbReference type="AlphaFoldDB" id="A0A5P8VUE3"/>
<keyword evidence="2" id="KW-1185">Reference proteome</keyword>
<name>A0A5P8VUE3_9NOSO</name>
<evidence type="ECO:0000313" key="2">
    <source>
        <dbReference type="Proteomes" id="UP000326678"/>
    </source>
</evidence>
<reference evidence="1 2" key="1">
    <citation type="submission" date="2019-10" db="EMBL/GenBank/DDBJ databases">
        <title>Genomic and transcriptomic insights into the perfect genentic adaptation of a filamentous nitrogen-fixing cyanobacterium to rice fields.</title>
        <authorList>
            <person name="Chen Z."/>
        </authorList>
    </citation>
    <scope>NUCLEOTIDE SEQUENCE [LARGE SCALE GENOMIC DNA]</scope>
    <source>
        <strain evidence="1">CCNUC1</strain>
    </source>
</reference>
<protein>
    <submittedName>
        <fullName evidence="1">Uncharacterized protein</fullName>
    </submittedName>
</protein>
<dbReference type="KEGG" id="nsh:GXM_01229"/>
<accession>A0A5P8VUE3</accession>
<dbReference type="Proteomes" id="UP000326678">
    <property type="component" value="Chromosome Gxm1"/>
</dbReference>
<sequence>MYNTKVKITNASSYTKFNLLYKTKDCTKKIIQASSKKGSPE</sequence>
<proteinExistence type="predicted"/>
<gene>
    <name evidence="1" type="ORF">GXM_01229</name>
</gene>
<organism evidence="1 2">
    <name type="scientific">Nostoc sphaeroides CCNUC1</name>
    <dbReference type="NCBI Taxonomy" id="2653204"/>
    <lineage>
        <taxon>Bacteria</taxon>
        <taxon>Bacillati</taxon>
        <taxon>Cyanobacteriota</taxon>
        <taxon>Cyanophyceae</taxon>
        <taxon>Nostocales</taxon>
        <taxon>Nostocaceae</taxon>
        <taxon>Nostoc</taxon>
    </lineage>
</organism>